<evidence type="ECO:0000313" key="4">
    <source>
        <dbReference type="EnsemblMetazoa" id="Aqu2.1.15796_001"/>
    </source>
</evidence>
<evidence type="ECO:0000256" key="3">
    <source>
        <dbReference type="SAM" id="SignalP"/>
    </source>
</evidence>
<keyword evidence="2" id="KW-0812">Transmembrane</keyword>
<keyword evidence="2" id="KW-1133">Transmembrane helix</keyword>
<evidence type="ECO:0000256" key="2">
    <source>
        <dbReference type="SAM" id="Phobius"/>
    </source>
</evidence>
<proteinExistence type="predicted"/>
<keyword evidence="3" id="KW-0732">Signal</keyword>
<sequence length="1435" mass="155281">MSSSGLDLALGVYFLVVVVLTSPLSGNTESSTNCDINPTERLTDFAATTRHLQEDAITISPKTTTGYVGGNISANATIPLPDGCTGPIIFVNDYKLSTPCTNLIIYHGADGREHLIYTINGVEHSVNGTRIDVCIFCMDHYECFVPAYFYVKGRPNIMNNDILIKVTCNEVVITGNIDKDARLTVEIKDSSNVTIYKEDSLTLPHSINGSVFNPRDEYQLTAVATNKAGDSNPLTYNLNFDVNMTADFSIGSTAVKYVNDTVKALFYITVNKSCSLLYLDYLNVESSCLAGGHALLYLNESFSFLLDLLMDQQQCVIDIELKTTKKEAIVDTSRIPNIRIWPRVTHDGYYSINATLLNGVTGVMVQVLYLNGTVFFKQPILRNSLHHYAIANSSTQLSNGTFNVFVYPLLSDGRSFDSNHTAMNFSVTCTMSHDPSDDTPTTKKRNVPVGLIVIVLISVIFALLLIVAIIVVILLGVGARRLRRTRRYAPHQGRRDDGGGGDDGGGEGGNEGRVDEGGAVLRGMNRDVDIEINDVVANRSGNEENNDIGQRQVQVNNVENGDNTVNTGDESINTPTPSLHNGGQIEPATADKHKESATVDSASAQNSLAKPMEATEVGEGDGRPVVISTGQSCRPPAAQDTTCSSEAYSWTELLPQNVVPSKSTSILDVFKKKKTHQGHDQPVPQNEGLDQLQRDDFPLSEPIAGTDCETKPNFVPGMVRQGSIQVDDAAASSQQVYVSPASSLNTHQHNSCFERISHSYAYNAVKVANESETEYQNFTFPVNATVYATASGNASFYASIPKDYSNHCRLRTFESDCWASKQCHGPNRKILLYEEERQKVIEYKFYNLTVAQDGTRIDICAHCGGPGGSYVCFPPVYLTVNGPPVNLSNYVSVKVTSNGIVITGIIDTDTELLIIIKNTNNETVYEETVHILPFVVSGNKIDSNFDPAANYTVFITGKNPAGTGETLQRSVSFKNLTLIAAVVAVCVIAAILAIIAIARIIVVLVKKKSKKSEYTVTFSDITVTIEGSEDKKSETEVDIPAPHSVPVRDTESHSESQPHPPRKYPNPEDLPASVLDTPTNADASTKPLGGGSTMVSSTMTSQQSASTLEKQPLIPDSKNEKPKFIAPKRTIPPQLGAQKEPQKDPPSSSTLLIPEAQTNRPKGKTVTLAPASLVMPPANNQDEDRQGINQDSGVGQSLIHILPGSTGSSTAYCSLTAGSSIDVTVTNPAYGQNITVAPTPVTVPIYETANFTCEGTGNELNWLLGSSPLTESVKQQRDISFTDPGGGPGNLSSVLTITGLPVNDGISIGCQIISYSPFKQHLIGGTLTIRGMSPVEDIQWCNNNQLLSWFPPSFYSDDVFSGGIAYTTYNVLVNGISYVNTTDTSVWMNTTGLPCTNVTVSITASIGQYVSQGREYTFNITASKYNLKNKIIYCG</sequence>
<feature type="compositionally biased region" description="Basic and acidic residues" evidence="1">
    <location>
        <begin position="1046"/>
        <end position="1056"/>
    </location>
</feature>
<keyword evidence="2" id="KW-0472">Membrane</keyword>
<feature type="region of interest" description="Disordered" evidence="1">
    <location>
        <begin position="537"/>
        <end position="621"/>
    </location>
</feature>
<evidence type="ECO:0008006" key="5">
    <source>
        <dbReference type="Google" id="ProtNLM"/>
    </source>
</evidence>
<feature type="transmembrane region" description="Helical" evidence="2">
    <location>
        <begin position="449"/>
        <end position="477"/>
    </location>
</feature>
<feature type="compositionally biased region" description="Polar residues" evidence="1">
    <location>
        <begin position="547"/>
        <end position="581"/>
    </location>
</feature>
<feature type="signal peptide" evidence="3">
    <location>
        <begin position="1"/>
        <end position="30"/>
    </location>
</feature>
<feature type="compositionally biased region" description="Polar residues" evidence="1">
    <location>
        <begin position="1145"/>
        <end position="1160"/>
    </location>
</feature>
<feature type="compositionally biased region" description="Polar residues" evidence="1">
    <location>
        <begin position="598"/>
        <end position="608"/>
    </location>
</feature>
<feature type="region of interest" description="Disordered" evidence="1">
    <location>
        <begin position="673"/>
        <end position="692"/>
    </location>
</feature>
<feature type="chain" id="PRO_5013367404" description="Ig-like domain-containing protein" evidence="3">
    <location>
        <begin position="31"/>
        <end position="1435"/>
    </location>
</feature>
<reference evidence="4" key="1">
    <citation type="submission" date="2017-05" db="UniProtKB">
        <authorList>
            <consortium name="EnsemblMetazoa"/>
        </authorList>
    </citation>
    <scope>IDENTIFICATION</scope>
</reference>
<organism evidence="4">
    <name type="scientific">Amphimedon queenslandica</name>
    <name type="common">Sponge</name>
    <dbReference type="NCBI Taxonomy" id="400682"/>
    <lineage>
        <taxon>Eukaryota</taxon>
        <taxon>Metazoa</taxon>
        <taxon>Porifera</taxon>
        <taxon>Demospongiae</taxon>
        <taxon>Heteroscleromorpha</taxon>
        <taxon>Haplosclerida</taxon>
        <taxon>Niphatidae</taxon>
        <taxon>Amphimedon</taxon>
    </lineage>
</organism>
<evidence type="ECO:0000256" key="1">
    <source>
        <dbReference type="SAM" id="MobiDB-lite"/>
    </source>
</evidence>
<name>A0A1X7TLM2_AMPQE</name>
<dbReference type="InParanoid" id="A0A1X7TLM2"/>
<accession>A0A1X7TLM2</accession>
<feature type="region of interest" description="Disordered" evidence="1">
    <location>
        <begin position="489"/>
        <end position="520"/>
    </location>
</feature>
<feature type="transmembrane region" description="Helical" evidence="2">
    <location>
        <begin position="976"/>
        <end position="1002"/>
    </location>
</feature>
<protein>
    <recommendedName>
        <fullName evidence="5">Ig-like domain-containing protein</fullName>
    </recommendedName>
</protein>
<dbReference type="EnsemblMetazoa" id="Aqu2.1.15796_001">
    <property type="protein sequence ID" value="Aqu2.1.15796_001"/>
    <property type="gene ID" value="Aqu2.1.15796"/>
</dbReference>
<feature type="region of interest" description="Disordered" evidence="1">
    <location>
        <begin position="1027"/>
        <end position="1163"/>
    </location>
</feature>
<feature type="compositionally biased region" description="Low complexity" evidence="1">
    <location>
        <begin position="1093"/>
        <end position="1107"/>
    </location>
</feature>